<dbReference type="RefSeq" id="WP_379950990.1">
    <property type="nucleotide sequence ID" value="NZ_JBHMAF010000166.1"/>
</dbReference>
<protein>
    <submittedName>
        <fullName evidence="1">Uncharacterized protein</fullName>
    </submittedName>
</protein>
<dbReference type="EMBL" id="JBHMAF010000166">
    <property type="protein sequence ID" value="MFB9760709.1"/>
    <property type="molecule type" value="Genomic_DNA"/>
</dbReference>
<reference evidence="1 2" key="1">
    <citation type="submission" date="2024-09" db="EMBL/GenBank/DDBJ databases">
        <authorList>
            <person name="Sun Q."/>
            <person name="Mori K."/>
        </authorList>
    </citation>
    <scope>NUCLEOTIDE SEQUENCE [LARGE SCALE GENOMIC DNA]</scope>
    <source>
        <strain evidence="1 2">JCM 11201</strain>
    </source>
</reference>
<dbReference type="Proteomes" id="UP001589609">
    <property type="component" value="Unassembled WGS sequence"/>
</dbReference>
<comment type="caution">
    <text evidence="1">The sequence shown here is derived from an EMBL/GenBank/DDBJ whole genome shotgun (WGS) entry which is preliminary data.</text>
</comment>
<sequence>MEIKLDVLITETKTNIKFSNNQGAITISNADSKEITVEQPTVYFLLKANMIIYIGKTTKNASHDDVDFNKIIMLTPPWEIEIEYLEQLFIDEAMKNEINLVNTAKEEIKIPANQKKIVANYKDEVLLVLENFGYNIQPKLEVKETKAKPAKAQHRWSKEVSRIEFFVSSRESKATAIWHKRNEMLLKAGAKMMPTPPLNKDGSLGFAAKMGEKLRSDYVDKIKDFVTTEDLVLKSVNEVGLFLYFGGTNSWLELIDADGKTIDEWTRVD</sequence>
<evidence type="ECO:0000313" key="1">
    <source>
        <dbReference type="EMBL" id="MFB9760709.1"/>
    </source>
</evidence>
<accession>A0ABV5WJ98</accession>
<proteinExistence type="predicted"/>
<keyword evidence="2" id="KW-1185">Reference proteome</keyword>
<organism evidence="1 2">
    <name type="scientific">Ectobacillus funiculus</name>
    <dbReference type="NCBI Taxonomy" id="137993"/>
    <lineage>
        <taxon>Bacteria</taxon>
        <taxon>Bacillati</taxon>
        <taxon>Bacillota</taxon>
        <taxon>Bacilli</taxon>
        <taxon>Bacillales</taxon>
        <taxon>Bacillaceae</taxon>
        <taxon>Ectobacillus</taxon>
    </lineage>
</organism>
<gene>
    <name evidence="1" type="ORF">ACFFMS_20710</name>
</gene>
<evidence type="ECO:0000313" key="2">
    <source>
        <dbReference type="Proteomes" id="UP001589609"/>
    </source>
</evidence>
<name>A0ABV5WJ98_9BACI</name>